<dbReference type="InterPro" id="IPR050767">
    <property type="entry name" value="Sel1_AlgK"/>
</dbReference>
<dbReference type="Proteomes" id="UP001153678">
    <property type="component" value="Unassembled WGS sequence"/>
</dbReference>
<gene>
    <name evidence="3" type="ORF">FWILDA_LOCUS9933</name>
</gene>
<protein>
    <submittedName>
        <fullName evidence="3">15082_t:CDS:1</fullName>
    </submittedName>
</protein>
<comment type="similarity">
    <text evidence="1">Belongs to the sel-1 family.</text>
</comment>
<name>A0A9W4WRG5_9GLOM</name>
<accession>A0A9W4WRG5</accession>
<evidence type="ECO:0000256" key="2">
    <source>
        <dbReference type="SAM" id="SignalP"/>
    </source>
</evidence>
<dbReference type="PANTHER" id="PTHR11102">
    <property type="entry name" value="SEL-1-LIKE PROTEIN"/>
    <property type="match status" value="1"/>
</dbReference>
<evidence type="ECO:0000313" key="3">
    <source>
        <dbReference type="EMBL" id="CAI2181138.1"/>
    </source>
</evidence>
<feature type="signal peptide" evidence="2">
    <location>
        <begin position="1"/>
        <end position="18"/>
    </location>
</feature>
<organism evidence="3 4">
    <name type="scientific">Funneliformis geosporum</name>
    <dbReference type="NCBI Taxonomy" id="1117311"/>
    <lineage>
        <taxon>Eukaryota</taxon>
        <taxon>Fungi</taxon>
        <taxon>Fungi incertae sedis</taxon>
        <taxon>Mucoromycota</taxon>
        <taxon>Glomeromycotina</taxon>
        <taxon>Glomeromycetes</taxon>
        <taxon>Glomerales</taxon>
        <taxon>Glomeraceae</taxon>
        <taxon>Funneliformis</taxon>
    </lineage>
</organism>
<proteinExistence type="inferred from homology"/>
<keyword evidence="4" id="KW-1185">Reference proteome</keyword>
<dbReference type="EMBL" id="CAMKVN010002444">
    <property type="protein sequence ID" value="CAI2181138.1"/>
    <property type="molecule type" value="Genomic_DNA"/>
</dbReference>
<comment type="caution">
    <text evidence="3">The sequence shown here is derived from an EMBL/GenBank/DDBJ whole genome shotgun (WGS) entry which is preliminary data.</text>
</comment>
<dbReference type="SUPFAM" id="SSF81901">
    <property type="entry name" value="HCP-like"/>
    <property type="match status" value="2"/>
</dbReference>
<dbReference type="InterPro" id="IPR006597">
    <property type="entry name" value="Sel1-like"/>
</dbReference>
<dbReference type="Gene3D" id="1.25.40.10">
    <property type="entry name" value="Tetratricopeptide repeat domain"/>
    <property type="match status" value="3"/>
</dbReference>
<feature type="non-terminal residue" evidence="3">
    <location>
        <position position="305"/>
    </location>
</feature>
<evidence type="ECO:0000313" key="4">
    <source>
        <dbReference type="Proteomes" id="UP001153678"/>
    </source>
</evidence>
<dbReference type="AlphaFoldDB" id="A0A9W4WRG5"/>
<sequence length="305" mass="34577">MSSYSLLIDLLFAILIESQNDGKTFIETKNLIIQKIIEYGRSTKDFFEWLKGHHTQSKSVLFLGILHYYDVGSDGNHSEGFMCFLKTANTHPIAQVYLSRCYSRKFGTDMNHDLAFHLIHGAAQNGSPAAQNELGYAYENAENGLSVAMKNLATCYKNGEGTEKNLEKSLYWNQKAAESGSVSAQINLALAYKNGEGVEKDLEKAFHWYKEASENDHEIAMLNLSIAAYWCQKVAEIENDTQDYVTFYHKDSEIMETECENDPITSFENDEIIDENEEIALQWYQKAARKGSSKAKNSLGLMYEN</sequence>
<dbReference type="PANTHER" id="PTHR11102:SF160">
    <property type="entry name" value="ERAD-ASSOCIATED E3 UBIQUITIN-PROTEIN LIGASE COMPONENT HRD3"/>
    <property type="match status" value="1"/>
</dbReference>
<dbReference type="SMART" id="SM00671">
    <property type="entry name" value="SEL1"/>
    <property type="match status" value="4"/>
</dbReference>
<reference evidence="3" key="1">
    <citation type="submission" date="2022-08" db="EMBL/GenBank/DDBJ databases">
        <authorList>
            <person name="Kallberg Y."/>
            <person name="Tangrot J."/>
            <person name="Rosling A."/>
        </authorList>
    </citation>
    <scope>NUCLEOTIDE SEQUENCE</scope>
    <source>
        <strain evidence="3">Wild A</strain>
    </source>
</reference>
<dbReference type="Pfam" id="PF08238">
    <property type="entry name" value="Sel1"/>
    <property type="match status" value="6"/>
</dbReference>
<dbReference type="OrthoDB" id="272077at2759"/>
<keyword evidence="2" id="KW-0732">Signal</keyword>
<evidence type="ECO:0000256" key="1">
    <source>
        <dbReference type="ARBA" id="ARBA00038101"/>
    </source>
</evidence>
<feature type="chain" id="PRO_5040961202" evidence="2">
    <location>
        <begin position="19"/>
        <end position="305"/>
    </location>
</feature>
<dbReference type="InterPro" id="IPR011990">
    <property type="entry name" value="TPR-like_helical_dom_sf"/>
</dbReference>